<accession>A0A510KF32</accession>
<proteinExistence type="predicted"/>
<name>A0A510KF32_9FUSO</name>
<organism evidence="1 2">
    <name type="scientific">Leptotrichia wadei</name>
    <dbReference type="NCBI Taxonomy" id="157687"/>
    <lineage>
        <taxon>Bacteria</taxon>
        <taxon>Fusobacteriati</taxon>
        <taxon>Fusobacteriota</taxon>
        <taxon>Fusobacteriia</taxon>
        <taxon>Fusobacteriales</taxon>
        <taxon>Leptotrichiaceae</taxon>
        <taxon>Leptotrichia</taxon>
    </lineage>
</organism>
<dbReference type="Proteomes" id="UP000321501">
    <property type="component" value="Chromosome"/>
</dbReference>
<reference evidence="1 2" key="1">
    <citation type="submission" date="2019-07" db="EMBL/GenBank/DDBJ databases">
        <title>Complete Genome Sequence of Leptotrichia wadei Strain JMUB3934.</title>
        <authorList>
            <person name="Watanabe S."/>
            <person name="Cui L."/>
        </authorList>
    </citation>
    <scope>NUCLEOTIDE SEQUENCE [LARGE SCALE GENOMIC DNA]</scope>
    <source>
        <strain evidence="1 2">JMUB3934</strain>
    </source>
</reference>
<gene>
    <name evidence="1" type="ORF">JMUB3934_1584</name>
</gene>
<dbReference type="AlphaFoldDB" id="A0A510KF32"/>
<evidence type="ECO:0000313" key="1">
    <source>
        <dbReference type="EMBL" id="BBM50286.1"/>
    </source>
</evidence>
<sequence length="80" mass="9470">MTESLIDKIEKSILNEKYGDIDNIRHDEFILVKEKIQERIEELRDIGGFEDEIEESEIALEDEEVTYSELKIILENLEDL</sequence>
<dbReference type="RefSeq" id="WP_146964604.1">
    <property type="nucleotide sequence ID" value="NZ_AP019835.1"/>
</dbReference>
<evidence type="ECO:0000313" key="2">
    <source>
        <dbReference type="Proteomes" id="UP000321501"/>
    </source>
</evidence>
<dbReference type="EMBL" id="AP019835">
    <property type="protein sequence ID" value="BBM50286.1"/>
    <property type="molecule type" value="Genomic_DNA"/>
</dbReference>
<protein>
    <submittedName>
        <fullName evidence="1">Uncharacterized protein</fullName>
    </submittedName>
</protein>